<dbReference type="SUPFAM" id="SSF55781">
    <property type="entry name" value="GAF domain-like"/>
    <property type="match status" value="3"/>
</dbReference>
<dbReference type="InterPro" id="IPR029016">
    <property type="entry name" value="GAF-like_dom_sf"/>
</dbReference>
<dbReference type="InterPro" id="IPR005467">
    <property type="entry name" value="His_kinase_dom"/>
</dbReference>
<keyword evidence="6" id="KW-0472">Membrane</keyword>
<dbReference type="SMART" id="SM00086">
    <property type="entry name" value="PAC"/>
    <property type="match status" value="1"/>
</dbReference>
<dbReference type="SUPFAM" id="SSF55785">
    <property type="entry name" value="PYP-like sensor domain (PAS domain)"/>
    <property type="match status" value="2"/>
</dbReference>
<sequence>MTTPDPLTRHEYQALLDDLLDPLFVLDRRWRYVLVNRQAERVLGVPAAELRGQVIWDVMTDLQGTELERLLRQAALSRSRVEAEVYYAPLRIWVELRVLPSLDGLAVQFRDVTGRHVDAEQRDQLLHLAQLLSTVTDANTALDTALRLGLPLTGACSGTVLALDPDSGQPTLWLTTGTVDPATARAEWDPADPELHGPLMQALHGGQAQYYRSSDLKAHPYLTRHKASRTRAVAALPLGLEQPCQLVLSFDSDRVFSEPERHVLTSLADQLTQTLRRVQLFQAESAAREQAQASEARYRALVRSLPQQVWIANRTGINVSTSEWWQALTGQLLVDAVGADGWGWLERVHPDDRDRVRHAWKVALRSLKPYRQEYRVQTVGGEYRDYEARGLPRLDEQGRAAEWVGTVDDITDRKAGERALQQTTAQLEQQVHERTRALQEETDALDAFVRFTALSSHAVSVPELAQLAVDVLQATLDHVCAGYYLPDMQQEGRWDMLPIHGARPGRRLPQTLHDVPVPEPSSPPTVLEQWQPLEGGPAFGAAAFYPHLVQGVPSGILSVASTRAQPLSERQQAIFRAVGRSMGLALERSAATRVLVAQQQALEAFALLARDLAFEPDPYQLVRRAQEIVLQMLPEGYGVYFEPDGGTWQLNAQTGTMGDSRLQQAVLDGLPFEQTGNLYQPWHSGEPLFQDSYDHGTDQLAEVTAHIGATATLPVMVNGRPRGVFAICLFRQHRWDSTERAMLGTAVRQLALALERSEAARQQQHQQRQLEAANRELEAFSYSVSHDLRAPLRHIIGFLGLLKRSLGSSLSDRSTHLLSVTEQAAQHMNTLIEELLVFARTAREPLSLRTVRLDQLVKDVQAQLRRDTQGRVVRWEVGALPEVQADPTLLRQVLMNLLSNALKYSQPRAEAVITVWAEPGEHGWVISVQDNGVGFDPKYRERLFGVFQRLHPASEFEGVGIGLANVQRIVQRHGGQVWAESQLGQGATFRFSLPA</sequence>
<dbReference type="InterPro" id="IPR036890">
    <property type="entry name" value="HATPase_C_sf"/>
</dbReference>
<evidence type="ECO:0000256" key="4">
    <source>
        <dbReference type="ARBA" id="ARBA00022679"/>
    </source>
</evidence>
<feature type="domain" description="Histidine kinase" evidence="7">
    <location>
        <begin position="783"/>
        <end position="995"/>
    </location>
</feature>
<gene>
    <name evidence="10" type="ORF">ABOD76_20755</name>
</gene>
<dbReference type="GO" id="GO:0005524">
    <property type="term" value="F:ATP binding"/>
    <property type="evidence" value="ECO:0007669"/>
    <property type="project" value="UniProtKB-KW"/>
</dbReference>
<dbReference type="KEGG" id="dsc:ABOD76_20755"/>
<dbReference type="InterPro" id="IPR003661">
    <property type="entry name" value="HisK_dim/P_dom"/>
</dbReference>
<keyword evidence="5" id="KW-0418">Kinase</keyword>
<evidence type="ECO:0000259" key="9">
    <source>
        <dbReference type="PROSITE" id="PS50113"/>
    </source>
</evidence>
<dbReference type="PROSITE" id="PS50112">
    <property type="entry name" value="PAS"/>
    <property type="match status" value="2"/>
</dbReference>
<evidence type="ECO:0000256" key="2">
    <source>
        <dbReference type="ARBA" id="ARBA00012438"/>
    </source>
</evidence>
<feature type="domain" description="PAS" evidence="8">
    <location>
        <begin position="8"/>
        <end position="78"/>
    </location>
</feature>
<comment type="catalytic activity">
    <reaction evidence="1">
        <text>ATP + protein L-histidine = ADP + protein N-phospho-L-histidine.</text>
        <dbReference type="EC" id="2.7.13.3"/>
    </reaction>
</comment>
<dbReference type="InterPro" id="IPR003594">
    <property type="entry name" value="HATPase_dom"/>
</dbReference>
<evidence type="ECO:0000256" key="6">
    <source>
        <dbReference type="ARBA" id="ARBA00023136"/>
    </source>
</evidence>
<dbReference type="CDD" id="cd00082">
    <property type="entry name" value="HisKA"/>
    <property type="match status" value="1"/>
</dbReference>
<dbReference type="InterPro" id="IPR050351">
    <property type="entry name" value="BphY/WalK/GraS-like"/>
</dbReference>
<dbReference type="SUPFAM" id="SSF47384">
    <property type="entry name" value="Homodimeric domain of signal transducing histidine kinase"/>
    <property type="match status" value="1"/>
</dbReference>
<evidence type="ECO:0000313" key="10">
    <source>
        <dbReference type="EMBL" id="XBV87482.1"/>
    </source>
</evidence>
<dbReference type="InterPro" id="IPR013655">
    <property type="entry name" value="PAS_fold_3"/>
</dbReference>
<evidence type="ECO:0000259" key="8">
    <source>
        <dbReference type="PROSITE" id="PS50112"/>
    </source>
</evidence>
<proteinExistence type="predicted"/>
<dbReference type="PROSITE" id="PS50113">
    <property type="entry name" value="PAC"/>
    <property type="match status" value="1"/>
</dbReference>
<dbReference type="PRINTS" id="PR00344">
    <property type="entry name" value="BCTRLSENSOR"/>
</dbReference>
<dbReference type="PANTHER" id="PTHR42878">
    <property type="entry name" value="TWO-COMPONENT HISTIDINE KINASE"/>
    <property type="match status" value="1"/>
</dbReference>
<evidence type="ECO:0000256" key="1">
    <source>
        <dbReference type="ARBA" id="ARBA00000085"/>
    </source>
</evidence>
<dbReference type="Pfam" id="PF08447">
    <property type="entry name" value="PAS_3"/>
    <property type="match status" value="1"/>
</dbReference>
<dbReference type="EC" id="2.7.13.3" evidence="2"/>
<name>A0AAU7UGA7_9DEIO</name>
<evidence type="ECO:0000256" key="3">
    <source>
        <dbReference type="ARBA" id="ARBA00022553"/>
    </source>
</evidence>
<keyword evidence="10" id="KW-0547">Nucleotide-binding</keyword>
<evidence type="ECO:0000256" key="5">
    <source>
        <dbReference type="ARBA" id="ARBA00022777"/>
    </source>
</evidence>
<dbReference type="GO" id="GO:0007234">
    <property type="term" value="P:osmosensory signaling via phosphorelay pathway"/>
    <property type="evidence" value="ECO:0007669"/>
    <property type="project" value="TreeGrafter"/>
</dbReference>
<dbReference type="Gene3D" id="3.30.450.40">
    <property type="match status" value="2"/>
</dbReference>
<reference evidence="10" key="1">
    <citation type="submission" date="2024-06" db="EMBL/GenBank/DDBJ databases">
        <title>Draft Genome Sequence of Deinococcus sonorensis Type Strain KR-87, a Biofilm Producing Representative of the Genus Deinococcus.</title>
        <authorList>
            <person name="Boren L.S."/>
            <person name="Grosso R.A."/>
            <person name="Hugenberg-Cox A.N."/>
            <person name="Hill J.T.E."/>
            <person name="Albert C.M."/>
            <person name="Tuohy J.M."/>
        </authorList>
    </citation>
    <scope>NUCLEOTIDE SEQUENCE</scope>
    <source>
        <strain evidence="10">KR-87</strain>
        <plasmid evidence="10">pDson02</plasmid>
    </source>
</reference>
<dbReference type="AlphaFoldDB" id="A0AAU7UGA7"/>
<protein>
    <recommendedName>
        <fullName evidence="2">histidine kinase</fullName>
        <ecNumber evidence="2">2.7.13.3</ecNumber>
    </recommendedName>
</protein>
<geneLocation type="plasmid" evidence="10">
    <name>pDson02</name>
</geneLocation>
<feature type="domain" description="PAC" evidence="9">
    <location>
        <begin position="370"/>
        <end position="422"/>
    </location>
</feature>
<dbReference type="Pfam" id="PF13185">
    <property type="entry name" value="GAF_2"/>
    <property type="match status" value="1"/>
</dbReference>
<dbReference type="InterPro" id="IPR000700">
    <property type="entry name" value="PAS-assoc_C"/>
</dbReference>
<dbReference type="CDD" id="cd00130">
    <property type="entry name" value="PAS"/>
    <property type="match status" value="2"/>
</dbReference>
<dbReference type="FunFam" id="3.30.565.10:FF:000006">
    <property type="entry name" value="Sensor histidine kinase WalK"/>
    <property type="match status" value="1"/>
</dbReference>
<dbReference type="InterPro" id="IPR035965">
    <property type="entry name" value="PAS-like_dom_sf"/>
</dbReference>
<dbReference type="SMART" id="SM00065">
    <property type="entry name" value="GAF"/>
    <property type="match status" value="2"/>
</dbReference>
<evidence type="ECO:0000259" key="7">
    <source>
        <dbReference type="PROSITE" id="PS50109"/>
    </source>
</evidence>
<dbReference type="GO" id="GO:0000156">
    <property type="term" value="F:phosphorelay response regulator activity"/>
    <property type="evidence" value="ECO:0007669"/>
    <property type="project" value="TreeGrafter"/>
</dbReference>
<dbReference type="SMART" id="SM00091">
    <property type="entry name" value="PAS"/>
    <property type="match status" value="2"/>
</dbReference>
<keyword evidence="10" id="KW-0614">Plasmid</keyword>
<dbReference type="Gene3D" id="3.30.565.10">
    <property type="entry name" value="Histidine kinase-like ATPase, C-terminal domain"/>
    <property type="match status" value="1"/>
</dbReference>
<dbReference type="PANTHER" id="PTHR42878:SF15">
    <property type="entry name" value="BACTERIOPHYTOCHROME"/>
    <property type="match status" value="1"/>
</dbReference>
<dbReference type="GO" id="GO:0016020">
    <property type="term" value="C:membrane"/>
    <property type="evidence" value="ECO:0007669"/>
    <property type="project" value="UniProtKB-SubCell"/>
</dbReference>
<dbReference type="InterPro" id="IPR003018">
    <property type="entry name" value="GAF"/>
</dbReference>
<dbReference type="PROSITE" id="PS50109">
    <property type="entry name" value="HIS_KIN"/>
    <property type="match status" value="1"/>
</dbReference>
<keyword evidence="10" id="KW-0067">ATP-binding</keyword>
<dbReference type="SUPFAM" id="SSF55874">
    <property type="entry name" value="ATPase domain of HSP90 chaperone/DNA topoisomerase II/histidine kinase"/>
    <property type="match status" value="1"/>
</dbReference>
<dbReference type="GO" id="GO:0000155">
    <property type="term" value="F:phosphorelay sensor kinase activity"/>
    <property type="evidence" value="ECO:0007669"/>
    <property type="project" value="InterPro"/>
</dbReference>
<dbReference type="Gene3D" id="3.30.450.20">
    <property type="entry name" value="PAS domain"/>
    <property type="match status" value="2"/>
</dbReference>
<organism evidence="10">
    <name type="scientific">Deinococcus sonorensis KR-87</name>
    <dbReference type="NCBI Taxonomy" id="694439"/>
    <lineage>
        <taxon>Bacteria</taxon>
        <taxon>Thermotogati</taxon>
        <taxon>Deinococcota</taxon>
        <taxon>Deinococci</taxon>
        <taxon>Deinococcales</taxon>
        <taxon>Deinococcaceae</taxon>
        <taxon>Deinococcus</taxon>
    </lineage>
</organism>
<feature type="domain" description="PAS" evidence="8">
    <location>
        <begin position="294"/>
        <end position="367"/>
    </location>
</feature>
<dbReference type="InterPro" id="IPR004358">
    <property type="entry name" value="Sig_transdc_His_kin-like_C"/>
</dbReference>
<dbReference type="InterPro" id="IPR000014">
    <property type="entry name" value="PAS"/>
</dbReference>
<dbReference type="RefSeq" id="WP_350245631.1">
    <property type="nucleotide sequence ID" value="NZ_CP158300.1"/>
</dbReference>
<accession>A0AAU7UGA7</accession>
<dbReference type="SMART" id="SM00387">
    <property type="entry name" value="HATPase_c"/>
    <property type="match status" value="1"/>
</dbReference>
<dbReference type="InterPro" id="IPR001610">
    <property type="entry name" value="PAC"/>
</dbReference>
<dbReference type="InterPro" id="IPR013656">
    <property type="entry name" value="PAS_4"/>
</dbReference>
<dbReference type="Gene3D" id="1.10.287.130">
    <property type="match status" value="1"/>
</dbReference>
<dbReference type="GO" id="GO:0030295">
    <property type="term" value="F:protein kinase activator activity"/>
    <property type="evidence" value="ECO:0007669"/>
    <property type="project" value="TreeGrafter"/>
</dbReference>
<dbReference type="NCBIfam" id="TIGR00229">
    <property type="entry name" value="sensory_box"/>
    <property type="match status" value="2"/>
</dbReference>
<dbReference type="SMART" id="SM00388">
    <property type="entry name" value="HisKA"/>
    <property type="match status" value="1"/>
</dbReference>
<dbReference type="EMBL" id="CP158300">
    <property type="protein sequence ID" value="XBV87482.1"/>
    <property type="molecule type" value="Genomic_DNA"/>
</dbReference>
<dbReference type="Pfam" id="PF08448">
    <property type="entry name" value="PAS_4"/>
    <property type="match status" value="1"/>
</dbReference>
<keyword evidence="3" id="KW-0597">Phosphoprotein</keyword>
<dbReference type="Pfam" id="PF00512">
    <property type="entry name" value="HisKA"/>
    <property type="match status" value="1"/>
</dbReference>
<dbReference type="Pfam" id="PF02518">
    <property type="entry name" value="HATPase_c"/>
    <property type="match status" value="1"/>
</dbReference>
<keyword evidence="4" id="KW-0808">Transferase</keyword>
<dbReference type="InterPro" id="IPR036097">
    <property type="entry name" value="HisK_dim/P_sf"/>
</dbReference>